<dbReference type="InterPro" id="IPR051454">
    <property type="entry name" value="RNA/ubiquinone_mod_enzymes"/>
</dbReference>
<evidence type="ECO:0000313" key="2">
    <source>
        <dbReference type="EMBL" id="KAA8501580.1"/>
    </source>
</evidence>
<organism evidence="2 3">
    <name type="scientific">Mediterraneibacter catenae</name>
    <dbReference type="NCBI Taxonomy" id="2594882"/>
    <lineage>
        <taxon>Bacteria</taxon>
        <taxon>Bacillati</taxon>
        <taxon>Bacillota</taxon>
        <taxon>Clostridia</taxon>
        <taxon>Lachnospirales</taxon>
        <taxon>Lachnospiraceae</taxon>
        <taxon>Mediterraneibacter</taxon>
    </lineage>
</organism>
<dbReference type="OrthoDB" id="9807498at2"/>
<protein>
    <submittedName>
        <fullName evidence="2">U32 family peptidase</fullName>
    </submittedName>
</protein>
<feature type="domain" description="Peptidase U32 collagenase" evidence="1">
    <location>
        <begin position="394"/>
        <end position="491"/>
    </location>
</feature>
<dbReference type="PANTHER" id="PTHR30217:SF10">
    <property type="entry name" value="23S RRNA 5-HYDROXYCYTIDINE C2501 SYNTHASE"/>
    <property type="match status" value="1"/>
</dbReference>
<keyword evidence="3" id="KW-1185">Reference proteome</keyword>
<dbReference type="RefSeq" id="WP_150310664.1">
    <property type="nucleotide sequence ID" value="NZ_VMSO01000007.1"/>
</dbReference>
<dbReference type="AlphaFoldDB" id="A0A5M9HX79"/>
<dbReference type="Pfam" id="PF01136">
    <property type="entry name" value="Peptidase_U32"/>
    <property type="match status" value="2"/>
</dbReference>
<dbReference type="Proteomes" id="UP000322025">
    <property type="component" value="Unassembled WGS sequence"/>
</dbReference>
<dbReference type="PANTHER" id="PTHR30217">
    <property type="entry name" value="PEPTIDASE U32 FAMILY"/>
    <property type="match status" value="1"/>
</dbReference>
<comment type="caution">
    <text evidence="2">The sequence shown here is derived from an EMBL/GenBank/DDBJ whole genome shotgun (WGS) entry which is preliminary data.</text>
</comment>
<gene>
    <name evidence="2" type="ORF">FNY66_06825</name>
</gene>
<proteinExistence type="predicted"/>
<dbReference type="InterPro" id="IPR020988">
    <property type="entry name" value="Pept_U32_collagenase"/>
</dbReference>
<evidence type="ECO:0000313" key="3">
    <source>
        <dbReference type="Proteomes" id="UP000322025"/>
    </source>
</evidence>
<sequence length="807" mass="90635">MTERKIEILSPAGSYPAFEAALKAGADAVYVGGAKFGARAYADNFTEEELIQAIREAHFYGRKIYLTVNTLLKESEIDDLYGYLAPFYENGLDAVIVQDTGVLEYINTYFPGLDIHASTQMTITGSCGSEFAEAQGITRVVPARELSLKEIREIRAQTDLEIECFVHGALCYCYSGQCLLSSMIGGRSGNRGQCAQPCRLPYTFNGDKKYFLSPKDICTLEIIPDLIEAGIDSFKIEGRMKKPEYVAGVTSLYRKYTDMYLKYGRKGFHVLPEDRQMLMDLYNRGGSSSGYYKTRNGREMMSLERPNHAGVPALKVQYQKGREVHAAVLTDLNTGDVIEITGGKDNYTLGSAVKKGGTITFLVRKHIRLQKGMILNRIRNESLLKFIDDHIIGKKLQRSMTGELTLRIGSPAVLQVTSGGISCRTISHEPVQAAQNRPMDSARICAQIKKTGNSEFYFDHLDIEMDENIFLPVQQLNLLRRSAMDMLKEKILSRYERTPGTEPQKPKENTVHNNSVGSESVAVRLSVYAETPVQLKAVADWIARTEIPPVRLYAGTDILAAAGRENGAEISDLFHRIKEKKVEIISALPHIFRSSEYANMEHILNGSESIHADGVLIRNLEEFQFLKKRGFDKKIILDHNLYVFNRYAKRFWNKLGVSEFTAPLELNSEELACLGLSDCELEIYGRAPVMVSAQCLFKTSGRCRRDYGLSGITDRCGSIYPVKAYCDSCYNVIHNDRPLCLAGEAPEIRLMNPRYLRIRFTTEAAGETAEVLKMMESAFCSTAKADQPEEEYLQSRYTEGHFRRGIL</sequence>
<dbReference type="PROSITE" id="PS01276">
    <property type="entry name" value="PEPTIDASE_U32"/>
    <property type="match status" value="1"/>
</dbReference>
<evidence type="ECO:0000259" key="1">
    <source>
        <dbReference type="Pfam" id="PF12392"/>
    </source>
</evidence>
<name>A0A5M9HX79_9FIRM</name>
<dbReference type="Pfam" id="PF12392">
    <property type="entry name" value="DUF3656"/>
    <property type="match status" value="1"/>
</dbReference>
<dbReference type="InterPro" id="IPR001539">
    <property type="entry name" value="Peptidase_U32"/>
</dbReference>
<dbReference type="EMBL" id="VMSO01000007">
    <property type="protein sequence ID" value="KAA8501580.1"/>
    <property type="molecule type" value="Genomic_DNA"/>
</dbReference>
<accession>A0A5M9HX79</accession>
<reference evidence="2" key="1">
    <citation type="submission" date="2019-07" db="EMBL/GenBank/DDBJ databases">
        <authorList>
            <person name="Wongkuna S."/>
            <person name="Scaria J."/>
        </authorList>
    </citation>
    <scope>NUCLEOTIDE SEQUENCE [LARGE SCALE GENOMIC DNA]</scope>
    <source>
        <strain evidence="2">SW178</strain>
    </source>
</reference>